<sequence length="380" mass="41871">MSQRPKTILLVSASIGAGHTQAARAIQAAWNSTFPGDTVIIVDFMDEQNSYLNYMIKETYLKMIEVTPFLYDVLYHLSQGLRPASRRQNLFSWFLKKTMQNILATYQPDIVICTHPFPCAAMAYLKRHHRVTAPLAGIITDFTVHSTWIYSEVDLYAVAAEELKDDLLSYKIPSNHVAVTGIPIRPPIAPETKVDFRELGLQHADNPVVLVMGGSLGIGPLQEVVLALDSISAPLQIVAVTGKNPELARELNRSIKSLRHSVTVLGYTPLVRELMHVASLLITKPGALTLSEAMAAGLPMLFYESFPGQETDNASFLIARGVADWFRPEQPEAIVRLLTDSVEREQIQRAICRIAQPDSAKAAVRAIAAQLLTANQASGM</sequence>
<evidence type="ECO:0000256" key="1">
    <source>
        <dbReference type="ARBA" id="ARBA00004370"/>
    </source>
</evidence>
<evidence type="ECO:0000313" key="7">
    <source>
        <dbReference type="EMBL" id="KYZ78257.1"/>
    </source>
</evidence>
<organism evidence="7 8">
    <name type="scientific">Anaerosporomusa subterranea</name>
    <dbReference type="NCBI Taxonomy" id="1794912"/>
    <lineage>
        <taxon>Bacteria</taxon>
        <taxon>Bacillati</taxon>
        <taxon>Bacillota</taxon>
        <taxon>Negativicutes</taxon>
        <taxon>Acetonemataceae</taxon>
        <taxon>Anaerosporomusa</taxon>
    </lineage>
</organism>
<evidence type="ECO:0000259" key="5">
    <source>
        <dbReference type="Pfam" id="PF04101"/>
    </source>
</evidence>
<dbReference type="Pfam" id="PF06925">
    <property type="entry name" value="MGDG_synth"/>
    <property type="match status" value="1"/>
</dbReference>
<reference evidence="7 8" key="1">
    <citation type="submission" date="2016-02" db="EMBL/GenBank/DDBJ databases">
        <title>Anaerosporomusa subterraneum gen. nov., sp. nov., a spore-forming obligate anaerobe isolated from saprolite.</title>
        <authorList>
            <person name="Choi J.K."/>
            <person name="Shah M."/>
            <person name="Yee N."/>
        </authorList>
    </citation>
    <scope>NUCLEOTIDE SEQUENCE [LARGE SCALE GENOMIC DNA]</scope>
    <source>
        <strain evidence="7 8">RU4</strain>
    </source>
</reference>
<protein>
    <recommendedName>
        <fullName evidence="9">Galactosyldiacylglycerol synthase</fullName>
    </recommendedName>
</protein>
<comment type="similarity">
    <text evidence="2">Belongs to the glycosyltransferase 28 family.</text>
</comment>
<dbReference type="Pfam" id="PF04101">
    <property type="entry name" value="Glyco_tran_28_C"/>
    <property type="match status" value="1"/>
</dbReference>
<comment type="subcellular location">
    <subcellularLocation>
        <location evidence="1">Membrane</location>
    </subcellularLocation>
</comment>
<dbReference type="Proteomes" id="UP000076268">
    <property type="component" value="Unassembled WGS sequence"/>
</dbReference>
<keyword evidence="4" id="KW-0808">Transferase</keyword>
<dbReference type="STRING" id="1794912.AXX12_01570"/>
<evidence type="ECO:0000259" key="6">
    <source>
        <dbReference type="Pfam" id="PF06925"/>
    </source>
</evidence>
<dbReference type="InterPro" id="IPR009695">
    <property type="entry name" value="Diacylglyc_glucosyltr_N"/>
</dbReference>
<feature type="domain" description="Diacylglycerol glucosyltransferase N-terminal" evidence="6">
    <location>
        <begin position="19"/>
        <end position="184"/>
    </location>
</feature>
<comment type="caution">
    <text evidence="7">The sequence shown here is derived from an EMBL/GenBank/DDBJ whole genome shotgun (WGS) entry which is preliminary data.</text>
</comment>
<evidence type="ECO:0000256" key="4">
    <source>
        <dbReference type="ARBA" id="ARBA00022679"/>
    </source>
</evidence>
<dbReference type="InterPro" id="IPR007235">
    <property type="entry name" value="Glyco_trans_28_C"/>
</dbReference>
<accession>A0A154BWF6</accession>
<evidence type="ECO:0000256" key="3">
    <source>
        <dbReference type="ARBA" id="ARBA00022676"/>
    </source>
</evidence>
<evidence type="ECO:0000313" key="8">
    <source>
        <dbReference type="Proteomes" id="UP000076268"/>
    </source>
</evidence>
<dbReference type="RefSeq" id="WP_066237153.1">
    <property type="nucleotide sequence ID" value="NZ_LSGP01000001.1"/>
</dbReference>
<dbReference type="GO" id="GO:0016758">
    <property type="term" value="F:hexosyltransferase activity"/>
    <property type="evidence" value="ECO:0007669"/>
    <property type="project" value="InterPro"/>
</dbReference>
<dbReference type="PANTHER" id="PTHR43025:SF3">
    <property type="entry name" value="MONOGALACTOSYLDIACYLGLYCEROL SYNTHASE 1, CHLOROPLASTIC"/>
    <property type="match status" value="1"/>
</dbReference>
<dbReference type="Gene3D" id="3.40.50.2000">
    <property type="entry name" value="Glycogen Phosphorylase B"/>
    <property type="match status" value="1"/>
</dbReference>
<dbReference type="SUPFAM" id="SSF53756">
    <property type="entry name" value="UDP-Glycosyltransferase/glycogen phosphorylase"/>
    <property type="match status" value="1"/>
</dbReference>
<dbReference type="PANTHER" id="PTHR43025">
    <property type="entry name" value="MONOGALACTOSYLDIACYLGLYCEROL SYNTHASE"/>
    <property type="match status" value="1"/>
</dbReference>
<keyword evidence="3" id="KW-0328">Glycosyltransferase</keyword>
<gene>
    <name evidence="7" type="ORF">AXX12_01570</name>
</gene>
<dbReference type="InterPro" id="IPR050519">
    <property type="entry name" value="Glycosyltransf_28_UgtP"/>
</dbReference>
<dbReference type="GO" id="GO:0009247">
    <property type="term" value="P:glycolipid biosynthetic process"/>
    <property type="evidence" value="ECO:0007669"/>
    <property type="project" value="InterPro"/>
</dbReference>
<evidence type="ECO:0000256" key="2">
    <source>
        <dbReference type="ARBA" id="ARBA00006962"/>
    </source>
</evidence>
<feature type="domain" description="Glycosyl transferase family 28 C-terminal" evidence="5">
    <location>
        <begin position="208"/>
        <end position="302"/>
    </location>
</feature>
<proteinExistence type="inferred from homology"/>
<evidence type="ECO:0008006" key="9">
    <source>
        <dbReference type="Google" id="ProtNLM"/>
    </source>
</evidence>
<name>A0A154BWF6_ANASB</name>
<dbReference type="AlphaFoldDB" id="A0A154BWF6"/>
<dbReference type="EMBL" id="LSGP01000001">
    <property type="protein sequence ID" value="KYZ78257.1"/>
    <property type="molecule type" value="Genomic_DNA"/>
</dbReference>
<keyword evidence="8" id="KW-1185">Reference proteome</keyword>
<dbReference type="GO" id="GO:0016020">
    <property type="term" value="C:membrane"/>
    <property type="evidence" value="ECO:0007669"/>
    <property type="project" value="UniProtKB-SubCell"/>
</dbReference>